<dbReference type="Gene3D" id="3.40.980.10">
    <property type="entry name" value="MoaB/Mog-like domain"/>
    <property type="match status" value="1"/>
</dbReference>
<evidence type="ECO:0000259" key="15">
    <source>
        <dbReference type="SMART" id="SM00852"/>
    </source>
</evidence>
<dbReference type="Pfam" id="PF00994">
    <property type="entry name" value="MoCF_biosynth"/>
    <property type="match status" value="1"/>
</dbReference>
<comment type="pathway">
    <text evidence="4 14">Cofactor biosynthesis; molybdopterin biosynthesis.</text>
</comment>
<keyword evidence="11 14" id="KW-0460">Magnesium</keyword>
<proteinExistence type="inferred from homology"/>
<accession>A0A0L0W7I4</accession>
<dbReference type="SMART" id="SM00852">
    <property type="entry name" value="MoCF_biosynth"/>
    <property type="match status" value="1"/>
</dbReference>
<dbReference type="SUPFAM" id="SSF53218">
    <property type="entry name" value="Molybdenum cofactor biosynthesis proteins"/>
    <property type="match status" value="1"/>
</dbReference>
<evidence type="ECO:0000256" key="2">
    <source>
        <dbReference type="ARBA" id="ARBA00002901"/>
    </source>
</evidence>
<dbReference type="GO" id="GO:0005829">
    <property type="term" value="C:cytosol"/>
    <property type="evidence" value="ECO:0007669"/>
    <property type="project" value="TreeGrafter"/>
</dbReference>
<dbReference type="PANTHER" id="PTHR10192">
    <property type="entry name" value="MOLYBDOPTERIN BIOSYNTHESIS PROTEIN"/>
    <property type="match status" value="1"/>
</dbReference>
<comment type="caution">
    <text evidence="16">The sequence shown here is derived from an EMBL/GenBank/DDBJ whole genome shotgun (WGS) entry which is preliminary data.</text>
</comment>
<dbReference type="Gene3D" id="2.170.190.11">
    <property type="entry name" value="Molybdopterin biosynthesis moea protein, domain 3"/>
    <property type="match status" value="1"/>
</dbReference>
<dbReference type="SUPFAM" id="SSF63882">
    <property type="entry name" value="MoeA N-terminal region -like"/>
    <property type="match status" value="1"/>
</dbReference>
<evidence type="ECO:0000256" key="9">
    <source>
        <dbReference type="ARBA" id="ARBA00022679"/>
    </source>
</evidence>
<evidence type="ECO:0000256" key="12">
    <source>
        <dbReference type="ARBA" id="ARBA00023150"/>
    </source>
</evidence>
<evidence type="ECO:0000313" key="16">
    <source>
        <dbReference type="EMBL" id="KNF07270.1"/>
    </source>
</evidence>
<dbReference type="InterPro" id="IPR036688">
    <property type="entry name" value="MoeA_C_domain_IV_sf"/>
</dbReference>
<dbReference type="RefSeq" id="WP_050356356.1">
    <property type="nucleotide sequence ID" value="NZ_LGSS01000019.1"/>
</dbReference>
<comment type="function">
    <text evidence="2 14">Catalyzes the insertion of molybdate into adenylated molybdopterin with the concomitant release of AMP.</text>
</comment>
<dbReference type="CDD" id="cd00887">
    <property type="entry name" value="MoeA"/>
    <property type="match status" value="1"/>
</dbReference>
<evidence type="ECO:0000256" key="3">
    <source>
        <dbReference type="ARBA" id="ARBA00003487"/>
    </source>
</evidence>
<comment type="catalytic activity">
    <reaction evidence="13">
        <text>adenylyl-molybdopterin + molybdate = Mo-molybdopterin + AMP + H(+)</text>
        <dbReference type="Rhea" id="RHEA:35047"/>
        <dbReference type="ChEBI" id="CHEBI:15378"/>
        <dbReference type="ChEBI" id="CHEBI:36264"/>
        <dbReference type="ChEBI" id="CHEBI:62727"/>
        <dbReference type="ChEBI" id="CHEBI:71302"/>
        <dbReference type="ChEBI" id="CHEBI:456215"/>
        <dbReference type="EC" id="2.10.1.1"/>
    </reaction>
</comment>
<dbReference type="STRING" id="1503.CLPU_19c00060"/>
<dbReference type="InterPro" id="IPR001453">
    <property type="entry name" value="MoaB/Mog_dom"/>
</dbReference>
<evidence type="ECO:0000256" key="7">
    <source>
        <dbReference type="ARBA" id="ARBA00021108"/>
    </source>
</evidence>
<reference evidence="17" key="1">
    <citation type="submission" date="2015-07" db="EMBL/GenBank/DDBJ databases">
        <title>Draft genome sequence of the purine-degrading Gottschalkia purinilyticum DSM 1384 (formerly Clostridium purinilyticum).</title>
        <authorList>
            <person name="Poehlein A."/>
            <person name="Schiel-Bengelsdorf B."/>
            <person name="Bengelsdorf F.R."/>
            <person name="Daniel R."/>
            <person name="Duerre P."/>
        </authorList>
    </citation>
    <scope>NUCLEOTIDE SEQUENCE [LARGE SCALE GENOMIC DNA]</scope>
    <source>
        <strain evidence="17">DSM 1384</strain>
    </source>
</reference>
<dbReference type="InterPro" id="IPR005111">
    <property type="entry name" value="MoeA_C_domain_IV"/>
</dbReference>
<evidence type="ECO:0000256" key="1">
    <source>
        <dbReference type="ARBA" id="ARBA00001946"/>
    </source>
</evidence>
<dbReference type="InterPro" id="IPR038987">
    <property type="entry name" value="MoeA-like"/>
</dbReference>
<dbReference type="Pfam" id="PF03453">
    <property type="entry name" value="MoeA_N"/>
    <property type="match status" value="1"/>
</dbReference>
<comment type="cofactor">
    <cofactor evidence="1 14">
        <name>Mg(2+)</name>
        <dbReference type="ChEBI" id="CHEBI:18420"/>
    </cofactor>
</comment>
<dbReference type="InterPro" id="IPR036135">
    <property type="entry name" value="MoeA_linker/N_sf"/>
</dbReference>
<evidence type="ECO:0000256" key="14">
    <source>
        <dbReference type="RuleBase" id="RU365090"/>
    </source>
</evidence>
<dbReference type="InterPro" id="IPR005110">
    <property type="entry name" value="MoeA_linker/N"/>
</dbReference>
<comment type="function">
    <text evidence="3">May be involved in the biosynthesis of molybdopterin.</text>
</comment>
<dbReference type="Gene3D" id="3.90.105.10">
    <property type="entry name" value="Molybdopterin biosynthesis moea protein, domain 2"/>
    <property type="match status" value="1"/>
</dbReference>
<dbReference type="OrthoDB" id="9804758at2"/>
<dbReference type="InterPro" id="IPR008284">
    <property type="entry name" value="MoCF_biosynth_CS"/>
</dbReference>
<evidence type="ECO:0000256" key="5">
    <source>
        <dbReference type="ARBA" id="ARBA00010763"/>
    </source>
</evidence>
<keyword evidence="9 14" id="KW-0808">Transferase</keyword>
<dbReference type="GO" id="GO:0006777">
    <property type="term" value="P:Mo-molybdopterin cofactor biosynthetic process"/>
    <property type="evidence" value="ECO:0007669"/>
    <property type="project" value="UniProtKB-UniRule"/>
</dbReference>
<keyword evidence="17" id="KW-1185">Reference proteome</keyword>
<comment type="similarity">
    <text evidence="5 14">Belongs to the MoeA family.</text>
</comment>
<evidence type="ECO:0000256" key="6">
    <source>
        <dbReference type="ARBA" id="ARBA00013269"/>
    </source>
</evidence>
<dbReference type="NCBIfam" id="TIGR00177">
    <property type="entry name" value="molyb_syn"/>
    <property type="match status" value="1"/>
</dbReference>
<dbReference type="UniPathway" id="UPA00344"/>
<evidence type="ECO:0000256" key="10">
    <source>
        <dbReference type="ARBA" id="ARBA00022723"/>
    </source>
</evidence>
<dbReference type="SUPFAM" id="SSF63867">
    <property type="entry name" value="MoeA C-terminal domain-like"/>
    <property type="match status" value="1"/>
</dbReference>
<evidence type="ECO:0000313" key="17">
    <source>
        <dbReference type="Proteomes" id="UP000037267"/>
    </source>
</evidence>
<keyword evidence="10 14" id="KW-0479">Metal-binding</keyword>
<feature type="domain" description="MoaB/Mog" evidence="15">
    <location>
        <begin position="187"/>
        <end position="326"/>
    </location>
</feature>
<dbReference type="FunFam" id="3.40.980.10:FF:000004">
    <property type="entry name" value="Molybdopterin molybdenumtransferase"/>
    <property type="match status" value="1"/>
</dbReference>
<dbReference type="Gene3D" id="2.40.340.10">
    <property type="entry name" value="MoeA, C-terminal, domain IV"/>
    <property type="match status" value="1"/>
</dbReference>
<keyword evidence="12 14" id="KW-0501">Molybdenum cofactor biosynthesis</keyword>
<dbReference type="GO" id="GO:0061599">
    <property type="term" value="F:molybdopterin molybdotransferase activity"/>
    <property type="evidence" value="ECO:0007669"/>
    <property type="project" value="UniProtKB-UniRule"/>
</dbReference>
<organism evidence="16 17">
    <name type="scientific">Gottschalkia purinilytica</name>
    <name type="common">Clostridium purinilyticum</name>
    <dbReference type="NCBI Taxonomy" id="1503"/>
    <lineage>
        <taxon>Bacteria</taxon>
        <taxon>Bacillati</taxon>
        <taxon>Bacillota</taxon>
        <taxon>Tissierellia</taxon>
        <taxon>Tissierellales</taxon>
        <taxon>Gottschalkiaceae</taxon>
        <taxon>Gottschalkia</taxon>
    </lineage>
</organism>
<dbReference type="PATRIC" id="fig|1503.3.peg.817"/>
<dbReference type="EC" id="2.10.1.1" evidence="6 14"/>
<dbReference type="AlphaFoldDB" id="A0A0L0W7I4"/>
<dbReference type="GO" id="GO:0046872">
    <property type="term" value="F:metal ion binding"/>
    <property type="evidence" value="ECO:0007669"/>
    <property type="project" value="UniProtKB-UniRule"/>
</dbReference>
<dbReference type="InterPro" id="IPR036425">
    <property type="entry name" value="MoaB/Mog-like_dom_sf"/>
</dbReference>
<name>A0A0L0W7I4_GOTPU</name>
<dbReference type="Pfam" id="PF03454">
    <property type="entry name" value="MoeA_C"/>
    <property type="match status" value="1"/>
</dbReference>
<keyword evidence="8 14" id="KW-0500">Molybdenum</keyword>
<evidence type="ECO:0000256" key="13">
    <source>
        <dbReference type="ARBA" id="ARBA00047317"/>
    </source>
</evidence>
<protein>
    <recommendedName>
        <fullName evidence="7 14">Molybdopterin molybdenumtransferase</fullName>
        <ecNumber evidence="6 14">2.10.1.1</ecNumber>
    </recommendedName>
</protein>
<dbReference type="PANTHER" id="PTHR10192:SF5">
    <property type="entry name" value="GEPHYRIN"/>
    <property type="match status" value="1"/>
</dbReference>
<dbReference type="EMBL" id="LGSS01000019">
    <property type="protein sequence ID" value="KNF07270.1"/>
    <property type="molecule type" value="Genomic_DNA"/>
</dbReference>
<dbReference type="NCBIfam" id="NF045515">
    <property type="entry name" value="Glp_gephyrin"/>
    <property type="match status" value="1"/>
</dbReference>
<sequence length="408" mass="45005">MKFFKVVSIEEGREIVIKNFRDYKIDTENIDILNVLDRILAEDIVSDICVPEFDRSSVDGYAIKSRDSHGASETIPSMLNLIGEVKMGEDSKAEVNFGDAVYVPTGGMIPKGADSVVMIEHVERLDDSNIMVYKPVSSGENVIFKGDDTKNGDVVLEKGKKLNPQDIGALASLGKSKVKVYNKLKFYIISTGDEIVDIDEKIEKGKIRDINSYALYSLIKKIGGEVVEKKIVKDNFDMLKEEVQKGLDTSDIVIMSGGSSVGTRDFTHDVINSFEGKGVLVHGISIKPGKPTIVGDANGKIIFGLPGHPVSSIVVFKAFVEPIIKKLMNIKDQVNKTRAIIDFNFRSSPGKTTYQMVSLEERDGKLYATPRFGKSGMITLLSSSNGYIVIHSDEEGVYKGEEREVYLL</sequence>
<evidence type="ECO:0000256" key="4">
    <source>
        <dbReference type="ARBA" id="ARBA00005046"/>
    </source>
</evidence>
<gene>
    <name evidence="16" type="primary">moeA3</name>
    <name evidence="16" type="ORF">CLPU_19c00060</name>
</gene>
<dbReference type="Proteomes" id="UP000037267">
    <property type="component" value="Unassembled WGS sequence"/>
</dbReference>
<dbReference type="PROSITE" id="PS01079">
    <property type="entry name" value="MOCF_BIOSYNTHESIS_2"/>
    <property type="match status" value="1"/>
</dbReference>
<evidence type="ECO:0000256" key="8">
    <source>
        <dbReference type="ARBA" id="ARBA00022505"/>
    </source>
</evidence>
<evidence type="ECO:0000256" key="11">
    <source>
        <dbReference type="ARBA" id="ARBA00022842"/>
    </source>
</evidence>